<comment type="catalytic activity">
    <reaction evidence="5">
        <text>Hydrolysis of proteins with broad specificity for peptide bonds, and a preference for a large uncharged residue in P1. Hydrolyzes peptide amides.</text>
        <dbReference type="EC" id="3.4.21.62"/>
    </reaction>
</comment>
<feature type="active site" description="Charge relay system" evidence="7">
    <location>
        <position position="211"/>
    </location>
</feature>
<dbReference type="SUPFAM" id="SSF50370">
    <property type="entry name" value="Ricin B-like lectins"/>
    <property type="match status" value="2"/>
</dbReference>
<feature type="region of interest" description="Disordered" evidence="8">
    <location>
        <begin position="129"/>
        <end position="149"/>
    </location>
</feature>
<keyword evidence="3 7" id="KW-0378">Hydrolase</keyword>
<dbReference type="Pfam" id="PF00652">
    <property type="entry name" value="Ricin_B_lectin"/>
    <property type="match status" value="2"/>
</dbReference>
<dbReference type="PROSITE" id="PS00138">
    <property type="entry name" value="SUBTILASE_SER"/>
    <property type="match status" value="1"/>
</dbReference>
<dbReference type="Proteomes" id="UP000030745">
    <property type="component" value="Unassembled WGS sequence"/>
</dbReference>
<sequence length="736" mass="80078">MKIVLILSVLAAAAQAKITSSALRKLEQEQTFTAFVTFKPSATTGLESLESTPIGERREVVYSALSAAAVEHKETLSSVVGDRKVKAFWITKAATVENVDRALADKIAKLDNVLKVDVVKTIKESPVLTKKDDGAENSPADNSRPTGIQWGVTTIGATDVWKTTKGEGIIIGSIDSGVRHTHESIKSKWRAAKGWYDPYYQTAEPNDFSGHGTHTIGTWSATTALGSGTNAALIECAEFMMCPTETDGSHPDCKKGANVVNNSWGSDSSSDPWYQDVVDAWHKAGITPIFANGNEGPACATAGNPGSYPNVIAVGAIGSRTDDPTQLAYFSSKGPAKYVDRLNQVHTIVKPDVSAPGFFTYSAVNSSDTFYDYKAGTSMAAPHVAGVVALLKSVQKDLTYDEIYHFLTTTTEQAILQAEPEKWLLTRNRTLPGAPNCGGVDDKVWPNNRYGYGRVNVAKIIKDGKLPAAPATPAPTAVPTPAEFSLCNYKHNLLSEWNGQLFVDTEKKNLNEKFWYNFDDKSIQSQSSNTTCLDVYQDTQGANKLRLYTCTGSSAQKWDFEPNSHSLRHLTVRNLCLESAHATPGAAPFVAECTGGVSQWFTKCQDAPAAKSYVKLITKDQKVFSEFYSGLYANWASDTTNELFTYDAAAKTLQAASNGECLDAFRDGDKFGLHTYACDATNGNQKWIIDAGNHKIKHATHNNLCLDVDPTNPAHAAQVWECHNWNTNQWIDAVAY</sequence>
<keyword evidence="9" id="KW-0732">Signal</keyword>
<evidence type="ECO:0000256" key="3">
    <source>
        <dbReference type="ARBA" id="ARBA00022801"/>
    </source>
</evidence>
<feature type="chain" id="PRO_5001633872" description="subtilisin" evidence="9">
    <location>
        <begin position="17"/>
        <end position="736"/>
    </location>
</feature>
<dbReference type="EC" id="3.4.21.62" evidence="6"/>
<proteinExistence type="inferred from homology"/>
<evidence type="ECO:0000259" key="10">
    <source>
        <dbReference type="SMART" id="SM00458"/>
    </source>
</evidence>
<dbReference type="InterPro" id="IPR023828">
    <property type="entry name" value="Peptidase_S8_Ser-AS"/>
</dbReference>
<evidence type="ECO:0000256" key="5">
    <source>
        <dbReference type="ARBA" id="ARBA00023529"/>
    </source>
</evidence>
<dbReference type="SMART" id="SM00458">
    <property type="entry name" value="RICIN"/>
    <property type="match status" value="2"/>
</dbReference>
<evidence type="ECO:0000313" key="12">
    <source>
        <dbReference type="Proteomes" id="UP000030745"/>
    </source>
</evidence>
<dbReference type="InterPro" id="IPR050131">
    <property type="entry name" value="Peptidase_S8_subtilisin-like"/>
</dbReference>
<dbReference type="VEuPathDB" id="FungiDB:SPRG_15005"/>
<evidence type="ECO:0000256" key="4">
    <source>
        <dbReference type="ARBA" id="ARBA00022825"/>
    </source>
</evidence>
<keyword evidence="4 7" id="KW-0720">Serine protease</keyword>
<dbReference type="RefSeq" id="XP_012210239.1">
    <property type="nucleotide sequence ID" value="XM_012354849.1"/>
</dbReference>
<protein>
    <recommendedName>
        <fullName evidence="6">subtilisin</fullName>
        <ecNumber evidence="6">3.4.21.62</ecNumber>
    </recommendedName>
</protein>
<dbReference type="PROSITE" id="PS50231">
    <property type="entry name" value="RICIN_B_LECTIN"/>
    <property type="match status" value="2"/>
</dbReference>
<reference evidence="11 12" key="1">
    <citation type="journal article" date="2013" name="PLoS Genet.">
        <title>Distinctive expansion of potential virulence genes in the genome of the oomycete fish pathogen Saprolegnia parasitica.</title>
        <authorList>
            <person name="Jiang R.H."/>
            <person name="de Bruijn I."/>
            <person name="Haas B.J."/>
            <person name="Belmonte R."/>
            <person name="Lobach L."/>
            <person name="Christie J."/>
            <person name="van den Ackerveken G."/>
            <person name="Bottin A."/>
            <person name="Bulone V."/>
            <person name="Diaz-Moreno S.M."/>
            <person name="Dumas B."/>
            <person name="Fan L."/>
            <person name="Gaulin E."/>
            <person name="Govers F."/>
            <person name="Grenville-Briggs L.J."/>
            <person name="Horner N.R."/>
            <person name="Levin J.Z."/>
            <person name="Mammella M."/>
            <person name="Meijer H.J."/>
            <person name="Morris P."/>
            <person name="Nusbaum C."/>
            <person name="Oome S."/>
            <person name="Phillips A.J."/>
            <person name="van Rooyen D."/>
            <person name="Rzeszutek E."/>
            <person name="Saraiva M."/>
            <person name="Secombes C.J."/>
            <person name="Seidl M.F."/>
            <person name="Snel B."/>
            <person name="Stassen J.H."/>
            <person name="Sykes S."/>
            <person name="Tripathy S."/>
            <person name="van den Berg H."/>
            <person name="Vega-Arreguin J.C."/>
            <person name="Wawra S."/>
            <person name="Young S.K."/>
            <person name="Zeng Q."/>
            <person name="Dieguez-Uribeondo J."/>
            <person name="Russ C."/>
            <person name="Tyler B.M."/>
            <person name="van West P."/>
        </authorList>
    </citation>
    <scope>NUCLEOTIDE SEQUENCE [LARGE SCALE GENOMIC DNA]</scope>
    <source>
        <strain evidence="11 12">CBS 223.65</strain>
    </source>
</reference>
<dbReference type="Gene3D" id="3.40.50.200">
    <property type="entry name" value="Peptidase S8/S53 domain"/>
    <property type="match status" value="1"/>
</dbReference>
<feature type="active site" description="Charge relay system" evidence="7">
    <location>
        <position position="378"/>
    </location>
</feature>
<dbReference type="GO" id="GO:0006508">
    <property type="term" value="P:proteolysis"/>
    <property type="evidence" value="ECO:0007669"/>
    <property type="project" value="UniProtKB-KW"/>
</dbReference>
<comment type="similarity">
    <text evidence="1 7">Belongs to the peptidase S8 family.</text>
</comment>
<accession>A0A067BXK6</accession>
<dbReference type="InterPro" id="IPR035992">
    <property type="entry name" value="Ricin_B-like_lectins"/>
</dbReference>
<dbReference type="PROSITE" id="PS51892">
    <property type="entry name" value="SUBTILASE"/>
    <property type="match status" value="1"/>
</dbReference>
<dbReference type="PRINTS" id="PR00723">
    <property type="entry name" value="SUBTILISIN"/>
</dbReference>
<dbReference type="OrthoDB" id="206201at2759"/>
<feature type="signal peptide" evidence="9">
    <location>
        <begin position="1"/>
        <end position="16"/>
    </location>
</feature>
<feature type="domain" description="Ricin B lectin" evidence="10">
    <location>
        <begin position="611"/>
        <end position="734"/>
    </location>
</feature>
<feature type="compositionally biased region" description="Polar residues" evidence="8">
    <location>
        <begin position="139"/>
        <end position="149"/>
    </location>
</feature>
<dbReference type="OMA" id="QWFTKCQ"/>
<keyword evidence="2 7" id="KW-0645">Protease</keyword>
<dbReference type="PANTHER" id="PTHR43806:SF67">
    <property type="entry name" value="EGF-LIKE DOMAIN-CONTAINING PROTEIN"/>
    <property type="match status" value="1"/>
</dbReference>
<name>A0A067BXK6_SAPPC</name>
<dbReference type="PANTHER" id="PTHR43806">
    <property type="entry name" value="PEPTIDASE S8"/>
    <property type="match status" value="1"/>
</dbReference>
<dbReference type="InterPro" id="IPR000772">
    <property type="entry name" value="Ricin_B_lectin"/>
</dbReference>
<evidence type="ECO:0000256" key="8">
    <source>
        <dbReference type="SAM" id="MobiDB-lite"/>
    </source>
</evidence>
<dbReference type="KEGG" id="spar:SPRG_15005"/>
<evidence type="ECO:0000256" key="2">
    <source>
        <dbReference type="ARBA" id="ARBA00022670"/>
    </source>
</evidence>
<keyword evidence="12" id="KW-1185">Reference proteome</keyword>
<dbReference type="GO" id="GO:0004252">
    <property type="term" value="F:serine-type endopeptidase activity"/>
    <property type="evidence" value="ECO:0007669"/>
    <property type="project" value="UniProtKB-UniRule"/>
</dbReference>
<evidence type="ECO:0000256" key="1">
    <source>
        <dbReference type="ARBA" id="ARBA00011073"/>
    </source>
</evidence>
<dbReference type="AlphaFoldDB" id="A0A067BXK6"/>
<dbReference type="GeneID" id="24136777"/>
<organism evidence="11 12">
    <name type="scientific">Saprolegnia parasitica (strain CBS 223.65)</name>
    <dbReference type="NCBI Taxonomy" id="695850"/>
    <lineage>
        <taxon>Eukaryota</taxon>
        <taxon>Sar</taxon>
        <taxon>Stramenopiles</taxon>
        <taxon>Oomycota</taxon>
        <taxon>Saprolegniomycetes</taxon>
        <taxon>Saprolegniales</taxon>
        <taxon>Saprolegniaceae</taxon>
        <taxon>Saprolegnia</taxon>
    </lineage>
</organism>
<dbReference type="Gene3D" id="2.80.10.50">
    <property type="match status" value="2"/>
</dbReference>
<gene>
    <name evidence="11" type="ORF">SPRG_15005</name>
</gene>
<dbReference type="InterPro" id="IPR015500">
    <property type="entry name" value="Peptidase_S8_subtilisin-rel"/>
</dbReference>
<dbReference type="EMBL" id="KK583374">
    <property type="protein sequence ID" value="KDO19051.1"/>
    <property type="molecule type" value="Genomic_DNA"/>
</dbReference>
<dbReference type="STRING" id="695850.A0A067BXK6"/>
<evidence type="ECO:0000256" key="6">
    <source>
        <dbReference type="ARBA" id="ARBA00023619"/>
    </source>
</evidence>
<dbReference type="InterPro" id="IPR000209">
    <property type="entry name" value="Peptidase_S8/S53_dom"/>
</dbReference>
<feature type="domain" description="Ricin B lectin" evidence="10">
    <location>
        <begin position="480"/>
        <end position="602"/>
    </location>
</feature>
<dbReference type="SUPFAM" id="SSF52743">
    <property type="entry name" value="Subtilisin-like"/>
    <property type="match status" value="1"/>
</dbReference>
<feature type="active site" description="Charge relay system" evidence="7">
    <location>
        <position position="175"/>
    </location>
</feature>
<dbReference type="Pfam" id="PF00082">
    <property type="entry name" value="Peptidase_S8"/>
    <property type="match status" value="1"/>
</dbReference>
<evidence type="ECO:0000256" key="9">
    <source>
        <dbReference type="SAM" id="SignalP"/>
    </source>
</evidence>
<dbReference type="InterPro" id="IPR036852">
    <property type="entry name" value="Peptidase_S8/S53_dom_sf"/>
</dbReference>
<evidence type="ECO:0000256" key="7">
    <source>
        <dbReference type="PROSITE-ProRule" id="PRU01240"/>
    </source>
</evidence>
<evidence type="ECO:0000313" key="11">
    <source>
        <dbReference type="EMBL" id="KDO19051.1"/>
    </source>
</evidence>